<organism evidence="3">
    <name type="scientific">Tuwongella immobilis</name>
    <dbReference type="NCBI Taxonomy" id="692036"/>
    <lineage>
        <taxon>Bacteria</taxon>
        <taxon>Pseudomonadati</taxon>
        <taxon>Planctomycetota</taxon>
        <taxon>Planctomycetia</taxon>
        <taxon>Gemmatales</taxon>
        <taxon>Gemmataceae</taxon>
        <taxon>Tuwongella</taxon>
    </lineage>
</organism>
<dbReference type="PANTHER" id="PTHR46401:SF2">
    <property type="entry name" value="GLYCOSYLTRANSFERASE WBBK-RELATED"/>
    <property type="match status" value="1"/>
</dbReference>
<evidence type="ECO:0000313" key="4">
    <source>
        <dbReference type="Proteomes" id="UP000464378"/>
    </source>
</evidence>
<keyword evidence="4" id="KW-1185">Reference proteome</keyword>
<name>A0A6C2YPK7_9BACT</name>
<dbReference type="GO" id="GO:0016757">
    <property type="term" value="F:glycosyltransferase activity"/>
    <property type="evidence" value="ECO:0007669"/>
    <property type="project" value="InterPro"/>
</dbReference>
<evidence type="ECO:0000256" key="1">
    <source>
        <dbReference type="ARBA" id="ARBA00022679"/>
    </source>
</evidence>
<proteinExistence type="predicted"/>
<dbReference type="PANTHER" id="PTHR46401">
    <property type="entry name" value="GLYCOSYLTRANSFERASE WBBK-RELATED"/>
    <property type="match status" value="1"/>
</dbReference>
<dbReference type="InParanoid" id="A0A6C2YPK7"/>
<dbReference type="SUPFAM" id="SSF53756">
    <property type="entry name" value="UDP-Glycosyltransferase/glycogen phosphorylase"/>
    <property type="match status" value="1"/>
</dbReference>
<keyword evidence="1" id="KW-0808">Transferase</keyword>
<dbReference type="Pfam" id="PF00534">
    <property type="entry name" value="Glycos_transf_1"/>
    <property type="match status" value="1"/>
</dbReference>
<protein>
    <recommendedName>
        <fullName evidence="2">Glycosyl transferase family 1 domain-containing protein</fullName>
    </recommendedName>
</protein>
<dbReference type="Proteomes" id="UP000464378">
    <property type="component" value="Chromosome"/>
</dbReference>
<dbReference type="RefSeq" id="WP_162658327.1">
    <property type="nucleotide sequence ID" value="NZ_LR593887.1"/>
</dbReference>
<reference evidence="3" key="1">
    <citation type="submission" date="2019-04" db="EMBL/GenBank/DDBJ databases">
        <authorList>
            <consortium name="Science for Life Laboratories"/>
        </authorList>
    </citation>
    <scope>NUCLEOTIDE SEQUENCE</scope>
    <source>
        <strain evidence="3">MBLW1</strain>
    </source>
</reference>
<dbReference type="InterPro" id="IPR001296">
    <property type="entry name" value="Glyco_trans_1"/>
</dbReference>
<accession>A0A6C2YPK7</accession>
<dbReference type="EMBL" id="LR593887">
    <property type="protein sequence ID" value="VTS03810.1"/>
    <property type="molecule type" value="Genomic_DNA"/>
</dbReference>
<dbReference type="KEGG" id="tim:GMBLW1_07190"/>
<evidence type="ECO:0000259" key="2">
    <source>
        <dbReference type="Pfam" id="PF00534"/>
    </source>
</evidence>
<dbReference type="Gene3D" id="3.40.50.2000">
    <property type="entry name" value="Glycogen Phosphorylase B"/>
    <property type="match status" value="1"/>
</dbReference>
<dbReference type="EMBL" id="LR586016">
    <property type="protein sequence ID" value="VIP03241.1"/>
    <property type="molecule type" value="Genomic_DNA"/>
</dbReference>
<evidence type="ECO:0000313" key="3">
    <source>
        <dbReference type="EMBL" id="VIP03241.1"/>
    </source>
</evidence>
<dbReference type="AlphaFoldDB" id="A0A6C2YPK7"/>
<gene>
    <name evidence="3" type="ORF">GMBLW1_07190</name>
</gene>
<dbReference type="GO" id="GO:0009103">
    <property type="term" value="P:lipopolysaccharide biosynthetic process"/>
    <property type="evidence" value="ECO:0007669"/>
    <property type="project" value="TreeGrafter"/>
</dbReference>
<sequence length="363" mass="40230">MKVVILTPTLTEGDAVGNDVQGMAATLRQMGHRVILAVRSLTKQFPVVSYRQVPELLDSPDDLLIYHHSICFEEAVRMIEKLNCRKIVKYHNITPPQFFEGVSRDLIRYCQEGLNQVPRLMRPDVRIWSDSAYNCESIHAHDPNFPVEVLAPFHQVQSLLDARAESMGIGMNDDWLTNILVLGRIVPNKNILLAVETFAEYHRQYNPNSRLVIVGEAAHRLYNDKVLKRIRALKIGGSVVLAGKVTLEQLKAYFLVSQALLCTSSHEGFCVPLIEGMGMRVPIVAVSNTAIPGTAGPAALYADDAAGLAAHLNRLRTDSDLLERQLLAGVNRYHSEFSTEAIAARFRLLLDRALAETGSAVAA</sequence>
<feature type="domain" description="Glycosyl transferase family 1" evidence="2">
    <location>
        <begin position="179"/>
        <end position="323"/>
    </location>
</feature>